<gene>
    <name evidence="1" type="ORF">S06H3_39550</name>
</gene>
<proteinExistence type="predicted"/>
<feature type="non-terminal residue" evidence="1">
    <location>
        <position position="1"/>
    </location>
</feature>
<comment type="caution">
    <text evidence="1">The sequence shown here is derived from an EMBL/GenBank/DDBJ whole genome shotgun (WGS) entry which is preliminary data.</text>
</comment>
<organism evidence="1">
    <name type="scientific">marine sediment metagenome</name>
    <dbReference type="NCBI Taxonomy" id="412755"/>
    <lineage>
        <taxon>unclassified sequences</taxon>
        <taxon>metagenomes</taxon>
        <taxon>ecological metagenomes</taxon>
    </lineage>
</organism>
<dbReference type="AlphaFoldDB" id="X1NMA3"/>
<dbReference type="EMBL" id="BARV01024204">
    <property type="protein sequence ID" value="GAI45137.1"/>
    <property type="molecule type" value="Genomic_DNA"/>
</dbReference>
<reference evidence="1" key="1">
    <citation type="journal article" date="2014" name="Front. Microbiol.">
        <title>High frequency of phylogenetically diverse reductive dehalogenase-homologous genes in deep subseafloor sedimentary metagenomes.</title>
        <authorList>
            <person name="Kawai M."/>
            <person name="Futagami T."/>
            <person name="Toyoda A."/>
            <person name="Takaki Y."/>
            <person name="Nishi S."/>
            <person name="Hori S."/>
            <person name="Arai W."/>
            <person name="Tsubouchi T."/>
            <person name="Morono Y."/>
            <person name="Uchiyama I."/>
            <person name="Ito T."/>
            <person name="Fujiyama A."/>
            <person name="Inagaki F."/>
            <person name="Takami H."/>
        </authorList>
    </citation>
    <scope>NUCLEOTIDE SEQUENCE</scope>
    <source>
        <strain evidence="1">Expedition CK06-06</strain>
    </source>
</reference>
<name>X1NMA3_9ZZZZ</name>
<sequence>QGTRKGLAKALEKISADPNPMRIASNSTAHLFIASPFRGKQTKSWFTKLFLTHPPVEKRIKALRGMQV</sequence>
<accession>X1NMA3</accession>
<evidence type="ECO:0000313" key="1">
    <source>
        <dbReference type="EMBL" id="GAI45137.1"/>
    </source>
</evidence>
<protein>
    <submittedName>
        <fullName evidence="1">Uncharacterized protein</fullName>
    </submittedName>
</protein>